<evidence type="ECO:0000313" key="1">
    <source>
        <dbReference type="EMBL" id="KAK4192208.1"/>
    </source>
</evidence>
<dbReference type="AlphaFoldDB" id="A0AAN6X2M2"/>
<proteinExistence type="predicted"/>
<sequence>MSPTPTCWSTTNSRHQLPEWSILPVLLYISRLSGMTLKNHLMIKSVDLSLRVSPLFPLVFHFSPTRFPLLTPSFALISSLRRCPPLSIYANVIPPSTRHSLCPLHAVYLPIRTSTHHQIFTSSLAVSLNAWVCLGSCRCLGSRTPMPSFSSACERGSVRQVSYARIHNATEVTSTPWVVQIGRLEMWCGSLSCLSGRRRLARATTGGCS</sequence>
<name>A0AAN6X2M2_9PEZI</name>
<dbReference type="Proteomes" id="UP001302126">
    <property type="component" value="Unassembled WGS sequence"/>
</dbReference>
<comment type="caution">
    <text evidence="1">The sequence shown here is derived from an EMBL/GenBank/DDBJ whole genome shotgun (WGS) entry which is preliminary data.</text>
</comment>
<accession>A0AAN6X2M2</accession>
<gene>
    <name evidence="1" type="ORF">QBC35DRAFT_243537</name>
</gene>
<organism evidence="1 2">
    <name type="scientific">Podospora australis</name>
    <dbReference type="NCBI Taxonomy" id="1536484"/>
    <lineage>
        <taxon>Eukaryota</taxon>
        <taxon>Fungi</taxon>
        <taxon>Dikarya</taxon>
        <taxon>Ascomycota</taxon>
        <taxon>Pezizomycotina</taxon>
        <taxon>Sordariomycetes</taxon>
        <taxon>Sordariomycetidae</taxon>
        <taxon>Sordariales</taxon>
        <taxon>Podosporaceae</taxon>
        <taxon>Podospora</taxon>
    </lineage>
</organism>
<dbReference type="EMBL" id="MU864355">
    <property type="protein sequence ID" value="KAK4192208.1"/>
    <property type="molecule type" value="Genomic_DNA"/>
</dbReference>
<reference evidence="1" key="2">
    <citation type="submission" date="2023-05" db="EMBL/GenBank/DDBJ databases">
        <authorList>
            <consortium name="Lawrence Berkeley National Laboratory"/>
            <person name="Steindorff A."/>
            <person name="Hensen N."/>
            <person name="Bonometti L."/>
            <person name="Westerberg I."/>
            <person name="Brannstrom I.O."/>
            <person name="Guillou S."/>
            <person name="Cros-Aarteil S."/>
            <person name="Calhoun S."/>
            <person name="Haridas S."/>
            <person name="Kuo A."/>
            <person name="Mondo S."/>
            <person name="Pangilinan J."/>
            <person name="Riley R."/>
            <person name="Labutti K."/>
            <person name="Andreopoulos B."/>
            <person name="Lipzen A."/>
            <person name="Chen C."/>
            <person name="Yanf M."/>
            <person name="Daum C."/>
            <person name="Ng V."/>
            <person name="Clum A."/>
            <person name="Ohm R."/>
            <person name="Martin F."/>
            <person name="Silar P."/>
            <person name="Natvig D."/>
            <person name="Lalanne C."/>
            <person name="Gautier V."/>
            <person name="Ament-Velasquez S.L."/>
            <person name="Kruys A."/>
            <person name="Hutchinson M.I."/>
            <person name="Powell A.J."/>
            <person name="Barry K."/>
            <person name="Miller A.N."/>
            <person name="Grigoriev I.V."/>
            <person name="Debuchy R."/>
            <person name="Gladieux P."/>
            <person name="Thoren M.H."/>
            <person name="Johannesson H."/>
        </authorList>
    </citation>
    <scope>NUCLEOTIDE SEQUENCE</scope>
    <source>
        <strain evidence="1">PSN309</strain>
    </source>
</reference>
<reference evidence="1" key="1">
    <citation type="journal article" date="2023" name="Mol. Phylogenet. Evol.">
        <title>Genome-scale phylogeny and comparative genomics of the fungal order Sordariales.</title>
        <authorList>
            <person name="Hensen N."/>
            <person name="Bonometti L."/>
            <person name="Westerberg I."/>
            <person name="Brannstrom I.O."/>
            <person name="Guillou S."/>
            <person name="Cros-Aarteil S."/>
            <person name="Calhoun S."/>
            <person name="Haridas S."/>
            <person name="Kuo A."/>
            <person name="Mondo S."/>
            <person name="Pangilinan J."/>
            <person name="Riley R."/>
            <person name="LaButti K."/>
            <person name="Andreopoulos B."/>
            <person name="Lipzen A."/>
            <person name="Chen C."/>
            <person name="Yan M."/>
            <person name="Daum C."/>
            <person name="Ng V."/>
            <person name="Clum A."/>
            <person name="Steindorff A."/>
            <person name="Ohm R.A."/>
            <person name="Martin F."/>
            <person name="Silar P."/>
            <person name="Natvig D.O."/>
            <person name="Lalanne C."/>
            <person name="Gautier V."/>
            <person name="Ament-Velasquez S.L."/>
            <person name="Kruys A."/>
            <person name="Hutchinson M.I."/>
            <person name="Powell A.J."/>
            <person name="Barry K."/>
            <person name="Miller A.N."/>
            <person name="Grigoriev I.V."/>
            <person name="Debuchy R."/>
            <person name="Gladieux P."/>
            <person name="Hiltunen Thoren M."/>
            <person name="Johannesson H."/>
        </authorList>
    </citation>
    <scope>NUCLEOTIDE SEQUENCE</scope>
    <source>
        <strain evidence="1">PSN309</strain>
    </source>
</reference>
<evidence type="ECO:0000313" key="2">
    <source>
        <dbReference type="Proteomes" id="UP001302126"/>
    </source>
</evidence>
<keyword evidence="2" id="KW-1185">Reference proteome</keyword>
<protein>
    <submittedName>
        <fullName evidence="1">Uncharacterized protein</fullName>
    </submittedName>
</protein>